<keyword evidence="8 9" id="KW-0813">Transport</keyword>
<dbReference type="NCBIfam" id="TIGR01695">
    <property type="entry name" value="murJ_mviN"/>
    <property type="match status" value="1"/>
</dbReference>
<dbReference type="EMBL" id="DSMG01000053">
    <property type="protein sequence ID" value="HDX30769.1"/>
    <property type="molecule type" value="Genomic_DNA"/>
</dbReference>
<feature type="transmembrane region" description="Helical" evidence="8">
    <location>
        <begin position="154"/>
        <end position="175"/>
    </location>
</feature>
<evidence type="ECO:0000256" key="6">
    <source>
        <dbReference type="ARBA" id="ARBA00022989"/>
    </source>
</evidence>
<organism evidence="10">
    <name type="scientific">Caldilinea aerophila</name>
    <dbReference type="NCBI Taxonomy" id="133453"/>
    <lineage>
        <taxon>Bacteria</taxon>
        <taxon>Bacillati</taxon>
        <taxon>Chloroflexota</taxon>
        <taxon>Caldilineae</taxon>
        <taxon>Caldilineales</taxon>
        <taxon>Caldilineaceae</taxon>
        <taxon>Caldilinea</taxon>
    </lineage>
</organism>
<evidence type="ECO:0000256" key="4">
    <source>
        <dbReference type="ARBA" id="ARBA00022960"/>
    </source>
</evidence>
<keyword evidence="6 8" id="KW-1133">Transmembrane helix</keyword>
<evidence type="ECO:0000256" key="8">
    <source>
        <dbReference type="HAMAP-Rule" id="MF_02078"/>
    </source>
</evidence>
<dbReference type="PANTHER" id="PTHR47019:SF1">
    <property type="entry name" value="LIPID II FLIPPASE MURJ"/>
    <property type="match status" value="1"/>
</dbReference>
<comment type="similarity">
    <text evidence="8 9">Belongs to the MurJ/MviN family.</text>
</comment>
<gene>
    <name evidence="8 10" type="primary">murJ</name>
    <name evidence="10" type="ORF">ENQ20_04670</name>
</gene>
<comment type="function">
    <text evidence="8 9">Involved in peptidoglycan biosynthesis. Transports lipid-linked peptidoglycan precursors from the inner to the outer leaflet of the cytoplasmic membrane.</text>
</comment>
<evidence type="ECO:0000313" key="10">
    <source>
        <dbReference type="EMBL" id="HDX30769.1"/>
    </source>
</evidence>
<keyword evidence="7 8" id="KW-0472">Membrane</keyword>
<dbReference type="PRINTS" id="PR01806">
    <property type="entry name" value="VIRFACTRMVIN"/>
</dbReference>
<sequence length="519" mass="56124">MAGAALLVMLFFVLSRLSGLIREMVIGARFGTAAEYDAYLAAFRIPDLLFQLAAGGALGSAFIPVFAAWWVKEERREAWLLFSRMLNLIVLVLVTLSVMAALFAEPIVRFVLAPGFTPAQQALTAVLMRLMLAGTVIFGISGLVMAALNATQHFLAPAAAPVLYNGAIILAAVTLAPAYGVYGLAVGVVLGALAHLLVQLPALWRKGWRPQPALSLSDPGVRKVGLLMGPRVLGLFFVQLHFLVNTILASGLDVGALSALNYAWLLMLLPQGVIAQGIATVVFPTFSALSASGQLDALRRTFERALRVIIFLVAPAAMLLFVLREPAIALLLERGAFDAQSTRLVAYALQFYLIGLLFHSMLEIIVRGFYALQDTWTPVSIGVLAMIGNIVLSLVLVGQLSFGGLALANSLATLVETCALLWLFARRLPAGLDWRSLLVAASKTLTAAALMGAAVWAWEHWLDTRFDAHRGISSDIDPRWVLVSSAALLAAMCYLLVHQLLRSEEWTLTTTLLRRRRSL</sequence>
<reference evidence="10" key="1">
    <citation type="journal article" date="2020" name="mSystems">
        <title>Genome- and Community-Level Interaction Insights into Carbon Utilization and Element Cycling Functions of Hydrothermarchaeota in Hydrothermal Sediment.</title>
        <authorList>
            <person name="Zhou Z."/>
            <person name="Liu Y."/>
            <person name="Xu W."/>
            <person name="Pan J."/>
            <person name="Luo Z.H."/>
            <person name="Li M."/>
        </authorList>
    </citation>
    <scope>NUCLEOTIDE SEQUENCE [LARGE SCALE GENOMIC DNA]</scope>
    <source>
        <strain evidence="10">SpSt-289</strain>
    </source>
</reference>
<dbReference type="GO" id="GO:0015648">
    <property type="term" value="F:lipid-linked peptidoglycan transporter activity"/>
    <property type="evidence" value="ECO:0007669"/>
    <property type="project" value="UniProtKB-UniRule"/>
</dbReference>
<dbReference type="InterPro" id="IPR004268">
    <property type="entry name" value="MurJ"/>
</dbReference>
<feature type="transmembrane region" description="Helical" evidence="8">
    <location>
        <begin position="478"/>
        <end position="497"/>
    </location>
</feature>
<name>A0A7C1JZB8_9CHLR</name>
<dbReference type="Pfam" id="PF03023">
    <property type="entry name" value="MurJ"/>
    <property type="match status" value="1"/>
</dbReference>
<comment type="subcellular location">
    <subcellularLocation>
        <location evidence="1 8">Cell membrane</location>
        <topology evidence="1 8">Multi-pass membrane protein</topology>
    </subcellularLocation>
</comment>
<keyword evidence="2 8" id="KW-1003">Cell membrane</keyword>
<evidence type="ECO:0000256" key="7">
    <source>
        <dbReference type="ARBA" id="ARBA00023136"/>
    </source>
</evidence>
<dbReference type="AlphaFoldDB" id="A0A7C1JZB8"/>
<feature type="transmembrane region" description="Helical" evidence="8">
    <location>
        <begin position="437"/>
        <end position="458"/>
    </location>
</feature>
<feature type="transmembrane region" description="Helical" evidence="8">
    <location>
        <begin position="406"/>
        <end position="425"/>
    </location>
</feature>
<accession>A0A7C1JZB8</accession>
<evidence type="ECO:0000256" key="1">
    <source>
        <dbReference type="ARBA" id="ARBA00004651"/>
    </source>
</evidence>
<dbReference type="GO" id="GO:0071555">
    <property type="term" value="P:cell wall organization"/>
    <property type="evidence" value="ECO:0007669"/>
    <property type="project" value="UniProtKB-UniRule"/>
</dbReference>
<dbReference type="PANTHER" id="PTHR47019">
    <property type="entry name" value="LIPID II FLIPPASE MURJ"/>
    <property type="match status" value="1"/>
</dbReference>
<evidence type="ECO:0000256" key="9">
    <source>
        <dbReference type="PIRNR" id="PIRNR002869"/>
    </source>
</evidence>
<comment type="caution">
    <text evidence="10">The sequence shown here is derived from an EMBL/GenBank/DDBJ whole genome shotgun (WGS) entry which is preliminary data.</text>
</comment>
<dbReference type="HAMAP" id="MF_02078">
    <property type="entry name" value="MurJ_MviN"/>
    <property type="match status" value="1"/>
</dbReference>
<protein>
    <recommendedName>
        <fullName evidence="8">Probable lipid II flippase MurJ</fullName>
    </recommendedName>
</protein>
<keyword evidence="4 8" id="KW-0133">Cell shape</keyword>
<proteinExistence type="inferred from homology"/>
<feature type="transmembrane region" description="Helical" evidence="8">
    <location>
        <begin position="344"/>
        <end position="366"/>
    </location>
</feature>
<feature type="transmembrane region" description="Helical" evidence="8">
    <location>
        <begin position="78"/>
        <end position="103"/>
    </location>
</feature>
<keyword evidence="5 8" id="KW-0573">Peptidoglycan synthesis</keyword>
<feature type="transmembrane region" description="Helical" evidence="8">
    <location>
        <begin position="378"/>
        <end position="400"/>
    </location>
</feature>
<dbReference type="GO" id="GO:0034204">
    <property type="term" value="P:lipid translocation"/>
    <property type="evidence" value="ECO:0007669"/>
    <property type="project" value="TreeGrafter"/>
</dbReference>
<dbReference type="PIRSF" id="PIRSF002869">
    <property type="entry name" value="MviN"/>
    <property type="match status" value="1"/>
</dbReference>
<dbReference type="UniPathway" id="UPA00219"/>
<keyword evidence="3 8" id="KW-0812">Transmembrane</keyword>
<evidence type="ECO:0000256" key="2">
    <source>
        <dbReference type="ARBA" id="ARBA00022475"/>
    </source>
</evidence>
<comment type="pathway">
    <text evidence="8">Cell wall biogenesis; peptidoglycan biosynthesis.</text>
</comment>
<feature type="transmembrane region" description="Helical" evidence="8">
    <location>
        <begin position="181"/>
        <end position="204"/>
    </location>
</feature>
<keyword evidence="8 9" id="KW-0961">Cell wall biogenesis/degradation</keyword>
<dbReference type="InterPro" id="IPR051050">
    <property type="entry name" value="Lipid_II_flippase_MurJ/MviN"/>
</dbReference>
<evidence type="ECO:0000256" key="5">
    <source>
        <dbReference type="ARBA" id="ARBA00022984"/>
    </source>
</evidence>
<dbReference type="GO" id="GO:0005886">
    <property type="term" value="C:plasma membrane"/>
    <property type="evidence" value="ECO:0007669"/>
    <property type="project" value="UniProtKB-SubCell"/>
</dbReference>
<evidence type="ECO:0000256" key="3">
    <source>
        <dbReference type="ARBA" id="ARBA00022692"/>
    </source>
</evidence>
<dbReference type="GO" id="GO:0009252">
    <property type="term" value="P:peptidoglycan biosynthetic process"/>
    <property type="evidence" value="ECO:0007669"/>
    <property type="project" value="UniProtKB-UniRule"/>
</dbReference>
<feature type="transmembrane region" description="Helical" evidence="8">
    <location>
        <begin position="49"/>
        <end position="71"/>
    </location>
</feature>
<feature type="transmembrane region" description="Helical" evidence="8">
    <location>
        <begin position="305"/>
        <end position="324"/>
    </location>
</feature>
<dbReference type="CDD" id="cd13123">
    <property type="entry name" value="MATE_MurJ_like"/>
    <property type="match status" value="1"/>
</dbReference>
<feature type="transmembrane region" description="Helical" evidence="8">
    <location>
        <begin position="123"/>
        <end position="147"/>
    </location>
</feature>
<dbReference type="GO" id="GO:0008360">
    <property type="term" value="P:regulation of cell shape"/>
    <property type="evidence" value="ECO:0007669"/>
    <property type="project" value="UniProtKB-UniRule"/>
</dbReference>
<feature type="transmembrane region" description="Helical" evidence="8">
    <location>
        <begin position="262"/>
        <end position="284"/>
    </location>
</feature>